<dbReference type="AlphaFoldDB" id="A0A1R3W366"/>
<keyword evidence="1" id="KW-1133">Transmembrane helix</keyword>
<dbReference type="InterPro" id="IPR052372">
    <property type="entry name" value="YpjD/HemX"/>
</dbReference>
<accession>A0A1R3W366</accession>
<feature type="transmembrane region" description="Helical" evidence="1">
    <location>
        <begin position="216"/>
        <end position="234"/>
    </location>
</feature>
<feature type="transmembrane region" description="Helical" evidence="1">
    <location>
        <begin position="181"/>
        <end position="204"/>
    </location>
</feature>
<dbReference type="GO" id="GO:0005886">
    <property type="term" value="C:plasma membrane"/>
    <property type="evidence" value="ECO:0007669"/>
    <property type="project" value="TreeGrafter"/>
</dbReference>
<organism evidence="3 4">
    <name type="scientific">Ectothiorhodosinus mongolicus</name>
    <dbReference type="NCBI Taxonomy" id="233100"/>
    <lineage>
        <taxon>Bacteria</taxon>
        <taxon>Pseudomonadati</taxon>
        <taxon>Pseudomonadota</taxon>
        <taxon>Gammaproteobacteria</taxon>
        <taxon>Chromatiales</taxon>
        <taxon>Ectothiorhodospiraceae</taxon>
        <taxon>Ectothiorhodosinus</taxon>
    </lineage>
</organism>
<feature type="transmembrane region" description="Helical" evidence="1">
    <location>
        <begin position="69"/>
        <end position="91"/>
    </location>
</feature>
<name>A0A1R3W366_9GAMM</name>
<evidence type="ECO:0000313" key="4">
    <source>
        <dbReference type="Proteomes" id="UP000223759"/>
    </source>
</evidence>
<feature type="transmembrane region" description="Helical" evidence="1">
    <location>
        <begin position="42"/>
        <end position="62"/>
    </location>
</feature>
<dbReference type="Proteomes" id="UP000223759">
    <property type="component" value="Unassembled WGS sequence"/>
</dbReference>
<dbReference type="PANTHER" id="PTHR38034">
    <property type="entry name" value="INNER MEMBRANE PROTEIN YPJD"/>
    <property type="match status" value="1"/>
</dbReference>
<gene>
    <name evidence="3" type="ORF">SAMN05216526_1454</name>
</gene>
<protein>
    <submittedName>
        <fullName evidence="3">ABC-type uncharacterized transport system, permease component</fullName>
    </submittedName>
</protein>
<feature type="transmembrane region" description="Helical" evidence="1">
    <location>
        <begin position="246"/>
        <end position="265"/>
    </location>
</feature>
<sequence length="271" mass="29489">MLVALIALITTVLYFVGGALLMQRLKLTAAGEPPGSRGLPRLFTLWGAAIVLHAFVLYAFLFGENADSLGVFTVVSLTAWVIAAFLFAWSFRHPIHVLGIVLLPFAGVTVALDMALSGVGPATPMDPSLRAHTLLALIAFSLFTIAAIQAAVLAIQTHMLQNHRPGGLIRALPPLSLMDTLLFHIIGWGFIFLTAALATGLFVLEDIFAQHLLQKVVFALIAWVMFAVLLFGRFQFGWRGRKAAHWTLAGFVWLFIAYIGSRMILARLLGV</sequence>
<dbReference type="GO" id="GO:0020037">
    <property type="term" value="F:heme binding"/>
    <property type="evidence" value="ECO:0007669"/>
    <property type="project" value="InterPro"/>
</dbReference>
<proteinExistence type="predicted"/>
<dbReference type="OrthoDB" id="9780793at2"/>
<dbReference type="PANTHER" id="PTHR38034:SF1">
    <property type="entry name" value="INNER MEMBRANE PROTEIN YPJD"/>
    <property type="match status" value="1"/>
</dbReference>
<dbReference type="GO" id="GO:0017004">
    <property type="term" value="P:cytochrome complex assembly"/>
    <property type="evidence" value="ECO:0007669"/>
    <property type="project" value="InterPro"/>
</dbReference>
<reference evidence="3 4" key="1">
    <citation type="submission" date="2017-01" db="EMBL/GenBank/DDBJ databases">
        <authorList>
            <person name="Mah S.A."/>
            <person name="Swanson W.J."/>
            <person name="Moy G.W."/>
            <person name="Vacquier V.D."/>
        </authorList>
    </citation>
    <scope>NUCLEOTIDE SEQUENCE [LARGE SCALE GENOMIC DNA]</scope>
    <source>
        <strain evidence="3 4">M9</strain>
    </source>
</reference>
<feature type="transmembrane region" description="Helical" evidence="1">
    <location>
        <begin position="134"/>
        <end position="155"/>
    </location>
</feature>
<dbReference type="STRING" id="233100.SAMN05216526_1454"/>
<dbReference type="RefSeq" id="WP_076755817.1">
    <property type="nucleotide sequence ID" value="NZ_CP023018.1"/>
</dbReference>
<dbReference type="EMBL" id="FTPK01000002">
    <property type="protein sequence ID" value="SIT71008.1"/>
    <property type="molecule type" value="Genomic_DNA"/>
</dbReference>
<evidence type="ECO:0000256" key="1">
    <source>
        <dbReference type="SAM" id="Phobius"/>
    </source>
</evidence>
<feature type="transmembrane region" description="Helical" evidence="1">
    <location>
        <begin position="97"/>
        <end position="122"/>
    </location>
</feature>
<dbReference type="Pfam" id="PF01578">
    <property type="entry name" value="Cytochrom_C_asm"/>
    <property type="match status" value="1"/>
</dbReference>
<evidence type="ECO:0000313" key="3">
    <source>
        <dbReference type="EMBL" id="SIT71008.1"/>
    </source>
</evidence>
<keyword evidence="1" id="KW-0812">Transmembrane</keyword>
<evidence type="ECO:0000259" key="2">
    <source>
        <dbReference type="Pfam" id="PF01578"/>
    </source>
</evidence>
<keyword evidence="4" id="KW-1185">Reference proteome</keyword>
<feature type="domain" description="Cytochrome c assembly protein" evidence="2">
    <location>
        <begin position="51"/>
        <end position="265"/>
    </location>
</feature>
<keyword evidence="1" id="KW-0472">Membrane</keyword>
<dbReference type="InterPro" id="IPR002541">
    <property type="entry name" value="Cyt_c_assembly"/>
</dbReference>